<name>K0RK15_THAOC</name>
<organism evidence="1 2">
    <name type="scientific">Thalassiosira oceanica</name>
    <name type="common">Marine diatom</name>
    <dbReference type="NCBI Taxonomy" id="159749"/>
    <lineage>
        <taxon>Eukaryota</taxon>
        <taxon>Sar</taxon>
        <taxon>Stramenopiles</taxon>
        <taxon>Ochrophyta</taxon>
        <taxon>Bacillariophyta</taxon>
        <taxon>Coscinodiscophyceae</taxon>
        <taxon>Thalassiosirophycidae</taxon>
        <taxon>Thalassiosirales</taxon>
        <taxon>Thalassiosiraceae</taxon>
        <taxon>Thalassiosira</taxon>
    </lineage>
</organism>
<evidence type="ECO:0000313" key="1">
    <source>
        <dbReference type="EMBL" id="EJK47047.1"/>
    </source>
</evidence>
<evidence type="ECO:0000313" key="2">
    <source>
        <dbReference type="Proteomes" id="UP000266841"/>
    </source>
</evidence>
<dbReference type="OrthoDB" id="768353at2759"/>
<gene>
    <name evidence="1" type="ORF">THAOC_34262</name>
</gene>
<dbReference type="AlphaFoldDB" id="K0RK15"/>
<dbReference type="Proteomes" id="UP000266841">
    <property type="component" value="Unassembled WGS sequence"/>
</dbReference>
<dbReference type="EMBL" id="AGNL01047402">
    <property type="protein sequence ID" value="EJK47047.1"/>
    <property type="molecule type" value="Genomic_DNA"/>
</dbReference>
<accession>K0RK15</accession>
<comment type="caution">
    <text evidence="1">The sequence shown here is derived from an EMBL/GenBank/DDBJ whole genome shotgun (WGS) entry which is preliminary data.</text>
</comment>
<keyword evidence="2" id="KW-1185">Reference proteome</keyword>
<reference evidence="1 2" key="1">
    <citation type="journal article" date="2012" name="Genome Biol.">
        <title>Genome and low-iron response of an oceanic diatom adapted to chronic iron limitation.</title>
        <authorList>
            <person name="Lommer M."/>
            <person name="Specht M."/>
            <person name="Roy A.S."/>
            <person name="Kraemer L."/>
            <person name="Andreson R."/>
            <person name="Gutowska M.A."/>
            <person name="Wolf J."/>
            <person name="Bergner S.V."/>
            <person name="Schilhabel M.B."/>
            <person name="Klostermeier U.C."/>
            <person name="Beiko R.G."/>
            <person name="Rosenstiel P."/>
            <person name="Hippler M."/>
            <person name="Laroche J."/>
        </authorList>
    </citation>
    <scope>NUCLEOTIDE SEQUENCE [LARGE SCALE GENOMIC DNA]</scope>
    <source>
        <strain evidence="1 2">CCMP1005</strain>
    </source>
</reference>
<sequence>MGCAQDAQEYLRRCKVGARKSEQDEESQIAAQVMESGTNVCIIEAELVGDPVSSCALCQLIRTMEEFADADTQLLQTSTTPTSTPEVGFFLTLAAKRYVMASLSRLAAVSHGGQPDIPQDLQHHGGRGRDYVEKPLRHFRDRDPLDLVNIPGEGVLQDAWCPRGNTEGPILMPPRLLTNGRALEVDLTAYGETLERVEVFKYLGRPSPCGPT</sequence>
<protein>
    <submittedName>
        <fullName evidence="1">Uncharacterized protein</fullName>
    </submittedName>
</protein>
<proteinExistence type="predicted"/>